<evidence type="ECO:0000256" key="7">
    <source>
        <dbReference type="ARBA" id="ARBA00023136"/>
    </source>
</evidence>
<dbReference type="EMBL" id="BMLQ01000005">
    <property type="protein sequence ID" value="GGO45715.1"/>
    <property type="molecule type" value="Genomic_DNA"/>
</dbReference>
<comment type="subcellular location">
    <subcellularLocation>
        <location evidence="1">Cell membrane</location>
        <topology evidence="1">Multi-pass membrane protein</topology>
    </subcellularLocation>
</comment>
<dbReference type="Proteomes" id="UP000642509">
    <property type="component" value="Unassembled WGS sequence"/>
</dbReference>
<keyword evidence="12" id="KW-1185">Reference proteome</keyword>
<proteinExistence type="predicted"/>
<feature type="transmembrane region" description="Helical" evidence="9">
    <location>
        <begin position="87"/>
        <end position="108"/>
    </location>
</feature>
<feature type="transmembrane region" description="Helical" evidence="9">
    <location>
        <begin position="314"/>
        <end position="335"/>
    </location>
</feature>
<dbReference type="InterPro" id="IPR051084">
    <property type="entry name" value="H+-coupled_symporters"/>
</dbReference>
<feature type="region of interest" description="Disordered" evidence="8">
    <location>
        <begin position="511"/>
        <end position="533"/>
    </location>
</feature>
<gene>
    <name evidence="11" type="ORF">GCM10010977_19010</name>
</gene>
<keyword evidence="7 9" id="KW-0472">Membrane</keyword>
<evidence type="ECO:0000256" key="1">
    <source>
        <dbReference type="ARBA" id="ARBA00004651"/>
    </source>
</evidence>
<accession>A0ABQ2M1C5</accession>
<feature type="transmembrane region" description="Helical" evidence="9">
    <location>
        <begin position="472"/>
        <end position="491"/>
    </location>
</feature>
<feature type="compositionally biased region" description="Basic and acidic residues" evidence="8">
    <location>
        <begin position="523"/>
        <end position="533"/>
    </location>
</feature>
<evidence type="ECO:0000256" key="5">
    <source>
        <dbReference type="ARBA" id="ARBA00022847"/>
    </source>
</evidence>
<dbReference type="InterPro" id="IPR020846">
    <property type="entry name" value="MFS_dom"/>
</dbReference>
<dbReference type="PROSITE" id="PS50850">
    <property type="entry name" value="MFS"/>
    <property type="match status" value="1"/>
</dbReference>
<dbReference type="Pfam" id="PF00083">
    <property type="entry name" value="Sugar_tr"/>
    <property type="match status" value="1"/>
</dbReference>
<evidence type="ECO:0000256" key="2">
    <source>
        <dbReference type="ARBA" id="ARBA00022448"/>
    </source>
</evidence>
<evidence type="ECO:0000313" key="12">
    <source>
        <dbReference type="Proteomes" id="UP000642509"/>
    </source>
</evidence>
<dbReference type="InterPro" id="IPR036259">
    <property type="entry name" value="MFS_trans_sf"/>
</dbReference>
<feature type="domain" description="Major facilitator superfamily (MFS) profile" evidence="10">
    <location>
        <begin position="51"/>
        <end position="496"/>
    </location>
</feature>
<name>A0ABQ2M1C5_9MICC</name>
<evidence type="ECO:0000256" key="6">
    <source>
        <dbReference type="ARBA" id="ARBA00022989"/>
    </source>
</evidence>
<dbReference type="Gene3D" id="1.20.1250.20">
    <property type="entry name" value="MFS general substrate transporter like domains"/>
    <property type="match status" value="2"/>
</dbReference>
<dbReference type="SUPFAM" id="SSF103473">
    <property type="entry name" value="MFS general substrate transporter"/>
    <property type="match status" value="1"/>
</dbReference>
<feature type="transmembrane region" description="Helical" evidence="9">
    <location>
        <begin position="120"/>
        <end position="138"/>
    </location>
</feature>
<organism evidence="11 12">
    <name type="scientific">Citricoccus zhacaiensis</name>
    <dbReference type="NCBI Taxonomy" id="489142"/>
    <lineage>
        <taxon>Bacteria</taxon>
        <taxon>Bacillati</taxon>
        <taxon>Actinomycetota</taxon>
        <taxon>Actinomycetes</taxon>
        <taxon>Micrococcales</taxon>
        <taxon>Micrococcaceae</taxon>
        <taxon>Citricoccus</taxon>
    </lineage>
</organism>
<dbReference type="PROSITE" id="PS00217">
    <property type="entry name" value="SUGAR_TRANSPORT_2"/>
    <property type="match status" value="1"/>
</dbReference>
<sequence>MSETESHPSVVLPSGSPQTALQSGQPRRRNRFSRPTRPPRKRIPAAAIRKATAASALGNATEWYDYGVYAVATAYITQNFFPGEGGMLLTLATFAISFLVRPIGGLVWGPLGDRIGRKGILALTILMMSGATFLIGVLPTFEQVGVLAPVLLIVLRMVQGFSTGGEYGGAATYMSEYAPDRRRGFLGSFLEFGTLGGFALGTAIMLLLELLLSPEQMSSWGWRLPFLLAAPMGLIGFYLRSKLDDTPVYEEMNGSASGHTENTAHDAGAPADAPTASAASAASAGLATADGTPASETPAPPSLPALFREHWKPMLVMTGLVISVNVVNYTLLSYMPTYLEQQIGLPAAAGLMVILIGEIAMMALMPWAGGLSDQHGRKPSWFFSLGGLILLAIPMFMLMGMNFGLAILGFAVLGLLYIPQLSTITATFPAMFPTQARFSGFAITYNIATSLFGGTAALVNEWGIGVTGDVQFPAYYMMAACAVGLVCAWFMRETAGASLRGSEVPGSIGSAVVPGSPAETALEEGRQPEQRTMDEEQMLTLAAEAREAAATGAGGVAMQTDGTGAGVAGADTAGDPEDGARAGAPVT</sequence>
<keyword evidence="3" id="KW-1003">Cell membrane</keyword>
<dbReference type="PANTHER" id="PTHR43528">
    <property type="entry name" value="ALPHA-KETOGLUTARATE PERMEASE"/>
    <property type="match status" value="1"/>
</dbReference>
<feature type="transmembrane region" description="Helical" evidence="9">
    <location>
        <begin position="440"/>
        <end position="460"/>
    </location>
</feature>
<reference evidence="12" key="1">
    <citation type="journal article" date="2019" name="Int. J. Syst. Evol. Microbiol.">
        <title>The Global Catalogue of Microorganisms (GCM) 10K type strain sequencing project: providing services to taxonomists for standard genome sequencing and annotation.</title>
        <authorList>
            <consortium name="The Broad Institute Genomics Platform"/>
            <consortium name="The Broad Institute Genome Sequencing Center for Infectious Disease"/>
            <person name="Wu L."/>
            <person name="Ma J."/>
        </authorList>
    </citation>
    <scope>NUCLEOTIDE SEQUENCE [LARGE SCALE GENOMIC DNA]</scope>
    <source>
        <strain evidence="12">CGMCC 1.7064</strain>
    </source>
</reference>
<feature type="region of interest" description="Disordered" evidence="8">
    <location>
        <begin position="550"/>
        <end position="587"/>
    </location>
</feature>
<keyword evidence="5" id="KW-0769">Symport</keyword>
<evidence type="ECO:0000256" key="8">
    <source>
        <dbReference type="SAM" id="MobiDB-lite"/>
    </source>
</evidence>
<feature type="transmembrane region" description="Helical" evidence="9">
    <location>
        <begin position="144"/>
        <end position="164"/>
    </location>
</feature>
<protein>
    <submittedName>
        <fullName evidence="11">MFS transporter</fullName>
    </submittedName>
</protein>
<feature type="transmembrane region" description="Helical" evidence="9">
    <location>
        <begin position="220"/>
        <end position="239"/>
    </location>
</feature>
<feature type="transmembrane region" description="Helical" evidence="9">
    <location>
        <begin position="380"/>
        <end position="399"/>
    </location>
</feature>
<feature type="transmembrane region" description="Helical" evidence="9">
    <location>
        <begin position="347"/>
        <end position="368"/>
    </location>
</feature>
<keyword evidence="4 9" id="KW-0812">Transmembrane</keyword>
<feature type="transmembrane region" description="Helical" evidence="9">
    <location>
        <begin position="405"/>
        <end position="428"/>
    </location>
</feature>
<evidence type="ECO:0000313" key="11">
    <source>
        <dbReference type="EMBL" id="GGO45715.1"/>
    </source>
</evidence>
<dbReference type="InterPro" id="IPR005828">
    <property type="entry name" value="MFS_sugar_transport-like"/>
</dbReference>
<feature type="compositionally biased region" description="Polar residues" evidence="8">
    <location>
        <begin position="15"/>
        <end position="25"/>
    </location>
</feature>
<evidence type="ECO:0000259" key="10">
    <source>
        <dbReference type="PROSITE" id="PS50850"/>
    </source>
</evidence>
<evidence type="ECO:0000256" key="4">
    <source>
        <dbReference type="ARBA" id="ARBA00022692"/>
    </source>
</evidence>
<comment type="caution">
    <text evidence="11">The sequence shown here is derived from an EMBL/GenBank/DDBJ whole genome shotgun (WGS) entry which is preliminary data.</text>
</comment>
<feature type="region of interest" description="Disordered" evidence="8">
    <location>
        <begin position="1"/>
        <end position="41"/>
    </location>
</feature>
<evidence type="ECO:0000256" key="3">
    <source>
        <dbReference type="ARBA" id="ARBA00022475"/>
    </source>
</evidence>
<dbReference type="InterPro" id="IPR005829">
    <property type="entry name" value="Sugar_transporter_CS"/>
</dbReference>
<feature type="compositionally biased region" description="Low complexity" evidence="8">
    <location>
        <begin position="550"/>
        <end position="573"/>
    </location>
</feature>
<evidence type="ECO:0000256" key="9">
    <source>
        <dbReference type="SAM" id="Phobius"/>
    </source>
</evidence>
<feature type="compositionally biased region" description="Basic residues" evidence="8">
    <location>
        <begin position="26"/>
        <end position="41"/>
    </location>
</feature>
<dbReference type="RefSeq" id="WP_373286713.1">
    <property type="nucleotide sequence ID" value="NZ_BAAAOU010000011.1"/>
</dbReference>
<feature type="region of interest" description="Disordered" evidence="8">
    <location>
        <begin position="250"/>
        <end position="274"/>
    </location>
</feature>
<keyword evidence="2" id="KW-0813">Transport</keyword>
<dbReference type="PANTHER" id="PTHR43528:SF1">
    <property type="entry name" value="ALPHA-KETOGLUTARATE PERMEASE"/>
    <property type="match status" value="1"/>
</dbReference>
<feature type="transmembrane region" description="Helical" evidence="9">
    <location>
        <begin position="185"/>
        <end position="208"/>
    </location>
</feature>
<keyword evidence="6 9" id="KW-1133">Transmembrane helix</keyword>